<protein>
    <submittedName>
        <fullName evidence="1">Uncharacterized protein</fullName>
    </submittedName>
</protein>
<name>X1IGY0_9ZZZZ</name>
<evidence type="ECO:0000313" key="1">
    <source>
        <dbReference type="EMBL" id="GAH65394.1"/>
    </source>
</evidence>
<dbReference type="EMBL" id="BARU01034595">
    <property type="protein sequence ID" value="GAH65394.1"/>
    <property type="molecule type" value="Genomic_DNA"/>
</dbReference>
<gene>
    <name evidence="1" type="ORF">S03H2_54280</name>
</gene>
<dbReference type="AlphaFoldDB" id="X1IGY0"/>
<reference evidence="1" key="1">
    <citation type="journal article" date="2014" name="Front. Microbiol.">
        <title>High frequency of phylogenetically diverse reductive dehalogenase-homologous genes in deep subseafloor sedimentary metagenomes.</title>
        <authorList>
            <person name="Kawai M."/>
            <person name="Futagami T."/>
            <person name="Toyoda A."/>
            <person name="Takaki Y."/>
            <person name="Nishi S."/>
            <person name="Hori S."/>
            <person name="Arai W."/>
            <person name="Tsubouchi T."/>
            <person name="Morono Y."/>
            <person name="Uchiyama I."/>
            <person name="Ito T."/>
            <person name="Fujiyama A."/>
            <person name="Inagaki F."/>
            <person name="Takami H."/>
        </authorList>
    </citation>
    <scope>NUCLEOTIDE SEQUENCE</scope>
    <source>
        <strain evidence="1">Expedition CK06-06</strain>
    </source>
</reference>
<sequence length="37" mass="4036">MSAADVRMVQLMPFGLVITLFPGPLFATAQNRERSGL</sequence>
<feature type="non-terminal residue" evidence="1">
    <location>
        <position position="37"/>
    </location>
</feature>
<accession>X1IGY0</accession>
<proteinExistence type="predicted"/>
<comment type="caution">
    <text evidence="1">The sequence shown here is derived from an EMBL/GenBank/DDBJ whole genome shotgun (WGS) entry which is preliminary data.</text>
</comment>
<organism evidence="1">
    <name type="scientific">marine sediment metagenome</name>
    <dbReference type="NCBI Taxonomy" id="412755"/>
    <lineage>
        <taxon>unclassified sequences</taxon>
        <taxon>metagenomes</taxon>
        <taxon>ecological metagenomes</taxon>
    </lineage>
</organism>